<evidence type="ECO:0000256" key="1">
    <source>
        <dbReference type="SAM" id="MobiDB-lite"/>
    </source>
</evidence>
<dbReference type="Proteomes" id="UP001222087">
    <property type="component" value="Chromosome"/>
</dbReference>
<feature type="compositionally biased region" description="Basic and acidic residues" evidence="1">
    <location>
        <begin position="11"/>
        <end position="27"/>
    </location>
</feature>
<evidence type="ECO:0000313" key="3">
    <source>
        <dbReference type="Proteomes" id="UP001222087"/>
    </source>
</evidence>
<dbReference type="EMBL" id="CP119078">
    <property type="protein sequence ID" value="WED42697.1"/>
    <property type="molecule type" value="Genomic_DNA"/>
</dbReference>
<protein>
    <submittedName>
        <fullName evidence="2">Uncharacterized protein</fullName>
    </submittedName>
</protein>
<feature type="region of interest" description="Disordered" evidence="1">
    <location>
        <begin position="1"/>
        <end position="38"/>
    </location>
</feature>
<evidence type="ECO:0000313" key="2">
    <source>
        <dbReference type="EMBL" id="WED42697.1"/>
    </source>
</evidence>
<dbReference type="RefSeq" id="WP_275088513.1">
    <property type="nucleotide sequence ID" value="NZ_CP119078.1"/>
</dbReference>
<organism evidence="2 3">
    <name type="scientific">Legionella cardiaca</name>
    <dbReference type="NCBI Taxonomy" id="1071983"/>
    <lineage>
        <taxon>Bacteria</taxon>
        <taxon>Pseudomonadati</taxon>
        <taxon>Pseudomonadota</taxon>
        <taxon>Gammaproteobacteria</taxon>
        <taxon>Legionellales</taxon>
        <taxon>Legionellaceae</taxon>
        <taxon>Legionella</taxon>
    </lineage>
</organism>
<gene>
    <name evidence="2" type="ORF">PXX05_12440</name>
</gene>
<sequence length="59" mass="7007">MKTYQNPQPHAVERINKTFNKPGEHQTSKTNKKSAKLTNKEIYKNEAEEKAWEHVLKRK</sequence>
<proteinExistence type="predicted"/>
<accession>A0ABY8AU81</accession>
<keyword evidence="3" id="KW-1185">Reference proteome</keyword>
<name>A0ABY8AU81_9GAMM</name>
<reference evidence="2 3" key="1">
    <citation type="submission" date="2023-02" db="EMBL/GenBank/DDBJ databases">
        <title>Genome Sequence of L. cardiaca H63T.</title>
        <authorList>
            <person name="Lopez A.E."/>
            <person name="Cianciotto N.P."/>
        </authorList>
    </citation>
    <scope>NUCLEOTIDE SEQUENCE [LARGE SCALE GENOMIC DNA]</scope>
    <source>
        <strain evidence="2 3">H63</strain>
    </source>
</reference>